<feature type="compositionally biased region" description="Polar residues" evidence="1">
    <location>
        <begin position="709"/>
        <end position="724"/>
    </location>
</feature>
<dbReference type="Proteomes" id="UP001166286">
    <property type="component" value="Unassembled WGS sequence"/>
</dbReference>
<keyword evidence="3" id="KW-1185">Reference proteome</keyword>
<protein>
    <submittedName>
        <fullName evidence="2">Uncharacterized protein</fullName>
    </submittedName>
</protein>
<feature type="region of interest" description="Disordered" evidence="1">
    <location>
        <begin position="697"/>
        <end position="809"/>
    </location>
</feature>
<reference evidence="2" key="1">
    <citation type="submission" date="2023-03" db="EMBL/GenBank/DDBJ databases">
        <title>Complete genome of Cladonia borealis.</title>
        <authorList>
            <person name="Park H."/>
        </authorList>
    </citation>
    <scope>NUCLEOTIDE SEQUENCE</scope>
    <source>
        <strain evidence="2">ANT050790</strain>
    </source>
</reference>
<feature type="compositionally biased region" description="Polar residues" evidence="1">
    <location>
        <begin position="337"/>
        <end position="353"/>
    </location>
</feature>
<feature type="region of interest" description="Disordered" evidence="1">
    <location>
        <begin position="441"/>
        <end position="571"/>
    </location>
</feature>
<feature type="compositionally biased region" description="Basic and acidic residues" evidence="1">
    <location>
        <begin position="744"/>
        <end position="754"/>
    </location>
</feature>
<evidence type="ECO:0000313" key="2">
    <source>
        <dbReference type="EMBL" id="KAK0507185.1"/>
    </source>
</evidence>
<accession>A0AA39QSC5</accession>
<feature type="region of interest" description="Disordered" evidence="1">
    <location>
        <begin position="90"/>
        <end position="118"/>
    </location>
</feature>
<feature type="compositionally biased region" description="Pro residues" evidence="1">
    <location>
        <begin position="380"/>
        <end position="391"/>
    </location>
</feature>
<name>A0AA39QSC5_9LECA</name>
<feature type="compositionally biased region" description="Basic residues" evidence="1">
    <location>
        <begin position="321"/>
        <end position="336"/>
    </location>
</feature>
<feature type="compositionally biased region" description="Polar residues" evidence="1">
    <location>
        <begin position="399"/>
        <end position="415"/>
    </location>
</feature>
<organism evidence="2 3">
    <name type="scientific">Cladonia borealis</name>
    <dbReference type="NCBI Taxonomy" id="184061"/>
    <lineage>
        <taxon>Eukaryota</taxon>
        <taxon>Fungi</taxon>
        <taxon>Dikarya</taxon>
        <taxon>Ascomycota</taxon>
        <taxon>Pezizomycotina</taxon>
        <taxon>Lecanoromycetes</taxon>
        <taxon>OSLEUM clade</taxon>
        <taxon>Lecanoromycetidae</taxon>
        <taxon>Lecanorales</taxon>
        <taxon>Lecanorineae</taxon>
        <taxon>Cladoniaceae</taxon>
        <taxon>Cladonia</taxon>
    </lineage>
</organism>
<feature type="compositionally biased region" description="Basic and acidic residues" evidence="1">
    <location>
        <begin position="1"/>
        <end position="25"/>
    </location>
</feature>
<evidence type="ECO:0000313" key="3">
    <source>
        <dbReference type="Proteomes" id="UP001166286"/>
    </source>
</evidence>
<feature type="region of interest" description="Disordered" evidence="1">
    <location>
        <begin position="321"/>
        <end position="415"/>
    </location>
</feature>
<feature type="compositionally biased region" description="Pro residues" evidence="1">
    <location>
        <begin position="488"/>
        <end position="499"/>
    </location>
</feature>
<evidence type="ECO:0000256" key="1">
    <source>
        <dbReference type="SAM" id="MobiDB-lite"/>
    </source>
</evidence>
<dbReference type="EMBL" id="JAFEKC020000024">
    <property type="protein sequence ID" value="KAK0507185.1"/>
    <property type="molecule type" value="Genomic_DNA"/>
</dbReference>
<feature type="compositionally biased region" description="Polar residues" evidence="1">
    <location>
        <begin position="755"/>
        <end position="777"/>
    </location>
</feature>
<feature type="compositionally biased region" description="Polar residues" evidence="1">
    <location>
        <begin position="785"/>
        <end position="797"/>
    </location>
</feature>
<comment type="caution">
    <text evidence="2">The sequence shown here is derived from an EMBL/GenBank/DDBJ whole genome shotgun (WGS) entry which is preliminary data.</text>
</comment>
<proteinExistence type="predicted"/>
<gene>
    <name evidence="2" type="ORF">JMJ35_010223</name>
</gene>
<sequence>MTMERSDIEHGSNDEHLNVTKKSDILEQLSRRPPRNGGLTKLNTLEDWAEFSNERKFESIRKYLLEADPAQLHNAPKPEARKNFLESLFRSRSSRRSSKQPGKWRQMQSPDEERTLPVRIQRTSKGGRYGQIITSQVYDAHYNASTYKVNLSRDALAGKETRKVGQAKDSMKAPRGDMSLPMKVNGLKSFIHPAHRFSAFKADEQHSPAQNLSTYQVIGDQGAMAQNIANNGVVDTQIKQPTPKQSIHQPDKPIIDAPLRPLHHTNESFFGLSKEHSHLLLRDDQKVGTPRASQTSVFETNRKPNFRDFAPERLATVQRSRAVRARSRSPVKRLAKQKSTTTSATDLSISPTYDGQLPNFEATAPRIRKPIPTYTIMPLQGPPSTPIPLSPEPEKFLKASSTTDSPPKNLSMTSTELNQEDIHSDTSSVVVSNAQSAILIRSGGASNTQTRAPPQPGPAPTRALPSLPEGQAPLTPQLLSDSDQPGPERLPPVKVPPKSPARYRYTPMDVYGPPRKPEVSPHKVATTAAKETDSLSVAAPTEPAREQSQSVAFEKAQPLPRSMSVGDLERRQQQRLESIKVIEAREMARMKSQEAAVEESEPDTIAGANIEVGNGGETREVRHEGLVLLPSPTDLDDSTSAPFPCFAEHYDSQLSRLSASTTLLHRNSSTASRPHSQNLSPIIVVAEQEPGCARASIQRSYSQKRHSTTENQRYPLTFKSTNSLRPFPFPATSKPLAPSLHFPSNDERDLEIESRPSSAHSMPQPTTTSICNNTNPVRTRAPTPFSASLMHNQSLAKRSSQSQRSSMGMQNVDAHVDAGPDRGLHLSELEARIEAVERKNLLLERALLATIDGVAGLEGRRVDSLSGLGLGTWAGDGRRASATSGNESGAGSLYAGLENLLAVHAGEFGAGDRVRLSTASVP</sequence>
<feature type="region of interest" description="Disordered" evidence="1">
    <location>
        <begin position="160"/>
        <end position="180"/>
    </location>
</feature>
<dbReference type="AlphaFoldDB" id="A0AA39QSC5"/>
<feature type="region of interest" description="Disordered" evidence="1">
    <location>
        <begin position="1"/>
        <end position="41"/>
    </location>
</feature>